<comment type="caution">
    <text evidence="1">The sequence shown here is derived from an EMBL/GenBank/DDBJ whole genome shotgun (WGS) entry which is preliminary data.</text>
</comment>
<proteinExistence type="predicted"/>
<protein>
    <recommendedName>
        <fullName evidence="3">DUF4258 domain-containing protein</fullName>
    </recommendedName>
</protein>
<gene>
    <name evidence="1" type="ORF">OE747_18565</name>
</gene>
<evidence type="ECO:0008006" key="3">
    <source>
        <dbReference type="Google" id="ProtNLM"/>
    </source>
</evidence>
<dbReference type="Proteomes" id="UP001320899">
    <property type="component" value="Unassembled WGS sequence"/>
</dbReference>
<evidence type="ECO:0000313" key="1">
    <source>
        <dbReference type="EMBL" id="MCV2890345.1"/>
    </source>
</evidence>
<keyword evidence="2" id="KW-1185">Reference proteome</keyword>
<organism evidence="1 2">
    <name type="scientific">Ruegeria aquimaris</name>
    <dbReference type="NCBI Taxonomy" id="2984333"/>
    <lineage>
        <taxon>Bacteria</taxon>
        <taxon>Pseudomonadati</taxon>
        <taxon>Pseudomonadota</taxon>
        <taxon>Alphaproteobacteria</taxon>
        <taxon>Rhodobacterales</taxon>
        <taxon>Roseobacteraceae</taxon>
        <taxon>Ruegeria</taxon>
    </lineage>
</organism>
<reference evidence="1 2" key="1">
    <citation type="submission" date="2022-10" db="EMBL/GenBank/DDBJ databases">
        <title>Ruegeria sp. nov., isolated from ocean surface sediments.</title>
        <authorList>
            <person name="He W."/>
            <person name="Xue H.-P."/>
            <person name="Zhang D.-F."/>
        </authorList>
    </citation>
    <scope>NUCLEOTIDE SEQUENCE [LARGE SCALE GENOMIC DNA]</scope>
    <source>
        <strain evidence="1 2">XHP0148</strain>
    </source>
</reference>
<name>A0ABT3ANS9_9RHOB</name>
<accession>A0ABT3ANS9</accession>
<sequence length="96" mass="11337">MTELALTHHAQARMRQRGFKEEDADLVYRVGTRVADDAFLLTDKDAARAIRKRKQEIQQLERLRGSQVIVEGETLITLYHATQRTRRSHRKSWRHL</sequence>
<dbReference type="EMBL" id="JAOWLB010000017">
    <property type="protein sequence ID" value="MCV2890345.1"/>
    <property type="molecule type" value="Genomic_DNA"/>
</dbReference>
<dbReference type="RefSeq" id="WP_209507375.1">
    <property type="nucleotide sequence ID" value="NZ_JAOWLB010000017.1"/>
</dbReference>
<evidence type="ECO:0000313" key="2">
    <source>
        <dbReference type="Proteomes" id="UP001320899"/>
    </source>
</evidence>